<organism evidence="4 5">
    <name type="scientific">Paenibacillus validus</name>
    <dbReference type="NCBI Taxonomy" id="44253"/>
    <lineage>
        <taxon>Bacteria</taxon>
        <taxon>Bacillati</taxon>
        <taxon>Bacillota</taxon>
        <taxon>Bacilli</taxon>
        <taxon>Bacillales</taxon>
        <taxon>Paenibacillaceae</taxon>
        <taxon>Paenibacillus</taxon>
    </lineage>
</organism>
<evidence type="ECO:0000256" key="1">
    <source>
        <dbReference type="ARBA" id="ARBA00002486"/>
    </source>
</evidence>
<dbReference type="PANTHER" id="PTHR18964">
    <property type="entry name" value="ROK (REPRESSOR, ORF, KINASE) FAMILY"/>
    <property type="match status" value="1"/>
</dbReference>
<dbReference type="InterPro" id="IPR036390">
    <property type="entry name" value="WH_DNA-bd_sf"/>
</dbReference>
<dbReference type="Proteomes" id="UP000450917">
    <property type="component" value="Unassembled WGS sequence"/>
</dbReference>
<dbReference type="PROSITE" id="PS01125">
    <property type="entry name" value="ROK"/>
    <property type="match status" value="1"/>
</dbReference>
<dbReference type="EMBL" id="WNZX01000008">
    <property type="protein sequence ID" value="MUG71288.1"/>
    <property type="molecule type" value="Genomic_DNA"/>
</dbReference>
<dbReference type="Pfam" id="PF00480">
    <property type="entry name" value="ROK"/>
    <property type="match status" value="1"/>
</dbReference>
<proteinExistence type="inferred from homology"/>
<reference evidence="4 5" key="1">
    <citation type="submission" date="2019-11" db="EMBL/GenBank/DDBJ databases">
        <title>Draft genome sequences of five Paenibacillus species of dairy origin.</title>
        <authorList>
            <person name="Olajide A.M."/>
            <person name="Chen S."/>
            <person name="Lapointe G."/>
        </authorList>
    </citation>
    <scope>NUCLEOTIDE SEQUENCE [LARGE SCALE GENOMIC DNA]</scope>
    <source>
        <strain evidence="4 5">2CS3</strain>
    </source>
</reference>
<evidence type="ECO:0000256" key="2">
    <source>
        <dbReference type="ARBA" id="ARBA00006479"/>
    </source>
</evidence>
<dbReference type="GO" id="GO:0042732">
    <property type="term" value="P:D-xylose metabolic process"/>
    <property type="evidence" value="ECO:0007669"/>
    <property type="project" value="UniProtKB-KW"/>
</dbReference>
<dbReference type="InterPro" id="IPR043129">
    <property type="entry name" value="ATPase_NBD"/>
</dbReference>
<protein>
    <submittedName>
        <fullName evidence="4">ROK family protein</fullName>
    </submittedName>
</protein>
<evidence type="ECO:0000256" key="3">
    <source>
        <dbReference type="ARBA" id="ARBA00022629"/>
    </source>
</evidence>
<dbReference type="SUPFAM" id="SSF53067">
    <property type="entry name" value="Actin-like ATPase domain"/>
    <property type="match status" value="1"/>
</dbReference>
<accession>A0A7X2ZBQ8</accession>
<keyword evidence="3" id="KW-0859">Xylose metabolism</keyword>
<dbReference type="Gene3D" id="3.30.420.40">
    <property type="match status" value="2"/>
</dbReference>
<comment type="function">
    <text evidence="1">Transcriptional repressor of xylose-utilizing enzymes.</text>
</comment>
<dbReference type="Gene3D" id="1.10.10.10">
    <property type="entry name" value="Winged helix-like DNA-binding domain superfamily/Winged helix DNA-binding domain"/>
    <property type="match status" value="1"/>
</dbReference>
<comment type="similarity">
    <text evidence="2">Belongs to the ROK (NagC/XylR) family.</text>
</comment>
<gene>
    <name evidence="4" type="ORF">GNP93_11415</name>
</gene>
<evidence type="ECO:0000313" key="4">
    <source>
        <dbReference type="EMBL" id="MUG71288.1"/>
    </source>
</evidence>
<keyword evidence="5" id="KW-1185">Reference proteome</keyword>
<keyword evidence="3" id="KW-0119">Carbohydrate metabolism</keyword>
<dbReference type="InterPro" id="IPR036388">
    <property type="entry name" value="WH-like_DNA-bd_sf"/>
</dbReference>
<sequence>MKVVIELHSVIARVLQIIRRSKDPLSKTDIAAESGLSLSAVNDHIERLISDKLIIISEIGNSSGGRKPRLYALNKDAGHVISIELGASSVQFAICDFDCNLKFSDRASIELGQGPDEVLEQIYRRISSLMEMNRISKTSIKGIGIGIPSPVEFISGLPISPPIMPGWDRYPIRDFWAKYFDCPCYVDNDVNIMALGEHAKGLNFEVDNLIYIKIGSGIGAGIISHGQLYRGSNGSAGDIGHIDVGSDVLCWCGNRGCLEAIAGGKALTAKAKELASSGHSSFLMETLKEKNDITLKDIRAAIQQPDPLSVELIRDSGATIGRVIASLVNFFNPSLISIGGSVSEFGDIFLASLRQGVYQRSLPLATRDLRINKSTLGRPAGLIGGAFMTISQLIVNSTDSDTDTVLERKQSHL</sequence>
<name>A0A7X2ZBQ8_9BACL</name>
<dbReference type="PANTHER" id="PTHR18964:SF173">
    <property type="entry name" value="GLUCOKINASE"/>
    <property type="match status" value="1"/>
</dbReference>
<dbReference type="SUPFAM" id="SSF46785">
    <property type="entry name" value="Winged helix' DNA-binding domain"/>
    <property type="match status" value="1"/>
</dbReference>
<comment type="caution">
    <text evidence="4">The sequence shown here is derived from an EMBL/GenBank/DDBJ whole genome shotgun (WGS) entry which is preliminary data.</text>
</comment>
<dbReference type="AlphaFoldDB" id="A0A7X2ZBQ8"/>
<dbReference type="InterPro" id="IPR000600">
    <property type="entry name" value="ROK"/>
</dbReference>
<dbReference type="Pfam" id="PF13412">
    <property type="entry name" value="HTH_24"/>
    <property type="match status" value="1"/>
</dbReference>
<evidence type="ECO:0000313" key="5">
    <source>
        <dbReference type="Proteomes" id="UP000450917"/>
    </source>
</evidence>
<dbReference type="InterPro" id="IPR049874">
    <property type="entry name" value="ROK_cs"/>
</dbReference>